<proteinExistence type="predicted"/>
<comment type="subcellular location">
    <subcellularLocation>
        <location evidence="1">Secreted</location>
        <location evidence="1">Extracellular space</location>
    </subcellularLocation>
</comment>
<protein>
    <recommendedName>
        <fullName evidence="6">Peptidase S1 domain-containing protein</fullName>
    </recommendedName>
</protein>
<keyword evidence="8" id="KW-1185">Reference proteome</keyword>
<feature type="domain" description="Peptidase S1" evidence="6">
    <location>
        <begin position="1"/>
        <end position="137"/>
    </location>
</feature>
<sequence>MLTEKVVFSPKIQPIRLPKHDLHVPNGTPVITAGWGFTDPEIMSTSDDLMEVNINIIDWQICEELLPFFTQRMICAGNLDGGLGSCHGDSGGPLELNGTLIGIVSYKHPNRPCGAAGYPVAYTKVPDFLTWINKNIDF</sequence>
<dbReference type="InterPro" id="IPR009003">
    <property type="entry name" value="Peptidase_S1_PA"/>
</dbReference>
<evidence type="ECO:0000256" key="5">
    <source>
        <dbReference type="ARBA" id="ARBA00023157"/>
    </source>
</evidence>
<accession>A0A9N9SQQ2</accession>
<keyword evidence="5" id="KW-1015">Disulfide bond</keyword>
<organism evidence="7 8">
    <name type="scientific">Diabrotica balteata</name>
    <name type="common">Banded cucumber beetle</name>
    <dbReference type="NCBI Taxonomy" id="107213"/>
    <lineage>
        <taxon>Eukaryota</taxon>
        <taxon>Metazoa</taxon>
        <taxon>Ecdysozoa</taxon>
        <taxon>Arthropoda</taxon>
        <taxon>Hexapoda</taxon>
        <taxon>Insecta</taxon>
        <taxon>Pterygota</taxon>
        <taxon>Neoptera</taxon>
        <taxon>Endopterygota</taxon>
        <taxon>Coleoptera</taxon>
        <taxon>Polyphaga</taxon>
        <taxon>Cucujiformia</taxon>
        <taxon>Chrysomeloidea</taxon>
        <taxon>Chrysomelidae</taxon>
        <taxon>Galerucinae</taxon>
        <taxon>Diabroticina</taxon>
        <taxon>Diabroticites</taxon>
        <taxon>Diabrotica</taxon>
    </lineage>
</organism>
<dbReference type="PANTHER" id="PTHR24271">
    <property type="entry name" value="KALLIKREIN-RELATED"/>
    <property type="match status" value="1"/>
</dbReference>
<evidence type="ECO:0000313" key="7">
    <source>
        <dbReference type="EMBL" id="CAG9827549.1"/>
    </source>
</evidence>
<dbReference type="EMBL" id="OU898276">
    <property type="protein sequence ID" value="CAG9827549.1"/>
    <property type="molecule type" value="Genomic_DNA"/>
</dbReference>
<evidence type="ECO:0000313" key="8">
    <source>
        <dbReference type="Proteomes" id="UP001153709"/>
    </source>
</evidence>
<dbReference type="PROSITE" id="PS50240">
    <property type="entry name" value="TRYPSIN_DOM"/>
    <property type="match status" value="1"/>
</dbReference>
<dbReference type="FunFam" id="2.40.10.10:FF:000036">
    <property type="entry name" value="Trypsin beta"/>
    <property type="match status" value="1"/>
</dbReference>
<dbReference type="GO" id="GO:0005576">
    <property type="term" value="C:extracellular region"/>
    <property type="evidence" value="ECO:0007669"/>
    <property type="project" value="UniProtKB-SubCell"/>
</dbReference>
<name>A0A9N9SQQ2_DIABA</name>
<dbReference type="InterPro" id="IPR043504">
    <property type="entry name" value="Peptidase_S1_PA_chymotrypsin"/>
</dbReference>
<dbReference type="InterPro" id="IPR001254">
    <property type="entry name" value="Trypsin_dom"/>
</dbReference>
<keyword evidence="2" id="KW-0645">Protease</keyword>
<evidence type="ECO:0000259" key="6">
    <source>
        <dbReference type="PROSITE" id="PS50240"/>
    </source>
</evidence>
<dbReference type="SUPFAM" id="SSF50494">
    <property type="entry name" value="Trypsin-like serine proteases"/>
    <property type="match status" value="1"/>
</dbReference>
<dbReference type="PANTHER" id="PTHR24271:SF50">
    <property type="match status" value="1"/>
</dbReference>
<reference evidence="7" key="1">
    <citation type="submission" date="2022-01" db="EMBL/GenBank/DDBJ databases">
        <authorList>
            <person name="King R."/>
        </authorList>
    </citation>
    <scope>NUCLEOTIDE SEQUENCE</scope>
</reference>
<evidence type="ECO:0000256" key="3">
    <source>
        <dbReference type="ARBA" id="ARBA00022801"/>
    </source>
</evidence>
<gene>
    <name evidence="7" type="ORF">DIABBA_LOCUS1538</name>
</gene>
<keyword evidence="3" id="KW-0378">Hydrolase</keyword>
<evidence type="ECO:0000256" key="4">
    <source>
        <dbReference type="ARBA" id="ARBA00022825"/>
    </source>
</evidence>
<dbReference type="Proteomes" id="UP001153709">
    <property type="component" value="Chromosome 1"/>
</dbReference>
<dbReference type="AlphaFoldDB" id="A0A9N9SQQ2"/>
<dbReference type="OrthoDB" id="6745777at2759"/>
<dbReference type="GO" id="GO:0004252">
    <property type="term" value="F:serine-type endopeptidase activity"/>
    <property type="evidence" value="ECO:0007669"/>
    <property type="project" value="InterPro"/>
</dbReference>
<dbReference type="SMART" id="SM00020">
    <property type="entry name" value="Tryp_SPc"/>
    <property type="match status" value="1"/>
</dbReference>
<dbReference type="Pfam" id="PF00089">
    <property type="entry name" value="Trypsin"/>
    <property type="match status" value="1"/>
</dbReference>
<evidence type="ECO:0000256" key="1">
    <source>
        <dbReference type="ARBA" id="ARBA00004239"/>
    </source>
</evidence>
<dbReference type="CDD" id="cd00190">
    <property type="entry name" value="Tryp_SPc"/>
    <property type="match status" value="1"/>
</dbReference>
<keyword evidence="4" id="KW-0720">Serine protease</keyword>
<dbReference type="Gene3D" id="2.40.10.10">
    <property type="entry name" value="Trypsin-like serine proteases"/>
    <property type="match status" value="1"/>
</dbReference>
<evidence type="ECO:0000256" key="2">
    <source>
        <dbReference type="ARBA" id="ARBA00022670"/>
    </source>
</evidence>
<dbReference type="GO" id="GO:0006508">
    <property type="term" value="P:proteolysis"/>
    <property type="evidence" value="ECO:0007669"/>
    <property type="project" value="UniProtKB-KW"/>
</dbReference>